<evidence type="ECO:0000313" key="2">
    <source>
        <dbReference type="EMBL" id="PRY23970.1"/>
    </source>
</evidence>
<evidence type="ECO:0000313" key="3">
    <source>
        <dbReference type="Proteomes" id="UP000239209"/>
    </source>
</evidence>
<keyword evidence="3" id="KW-1185">Reference proteome</keyword>
<feature type="transmembrane region" description="Helical" evidence="1">
    <location>
        <begin position="20"/>
        <end position="39"/>
    </location>
</feature>
<reference evidence="2 3" key="1">
    <citation type="submission" date="2018-03" db="EMBL/GenBank/DDBJ databases">
        <title>Genomic Encyclopedia of Archaeal and Bacterial Type Strains, Phase II (KMG-II): from individual species to whole genera.</title>
        <authorList>
            <person name="Goeker M."/>
        </authorList>
    </citation>
    <scope>NUCLEOTIDE SEQUENCE [LARGE SCALE GENOMIC DNA]</scope>
    <source>
        <strain evidence="2 3">DSM 45348</strain>
    </source>
</reference>
<keyword evidence="1" id="KW-1133">Transmembrane helix</keyword>
<dbReference type="AlphaFoldDB" id="A0A2T0RS89"/>
<dbReference type="EMBL" id="PVZG01000014">
    <property type="protein sequence ID" value="PRY23970.1"/>
    <property type="molecule type" value="Genomic_DNA"/>
</dbReference>
<gene>
    <name evidence="2" type="ORF">CLV70_114103</name>
</gene>
<name>A0A2T0RS89_9ACTN</name>
<dbReference type="Proteomes" id="UP000239209">
    <property type="component" value="Unassembled WGS sequence"/>
</dbReference>
<evidence type="ECO:0000256" key="1">
    <source>
        <dbReference type="SAM" id="Phobius"/>
    </source>
</evidence>
<proteinExistence type="predicted"/>
<comment type="caution">
    <text evidence="2">The sequence shown here is derived from an EMBL/GenBank/DDBJ whole genome shotgun (WGS) entry which is preliminary data.</text>
</comment>
<keyword evidence="1" id="KW-0472">Membrane</keyword>
<accession>A0A2T0RS89</accession>
<organism evidence="2 3">
    <name type="scientific">Pseudosporangium ferrugineum</name>
    <dbReference type="NCBI Taxonomy" id="439699"/>
    <lineage>
        <taxon>Bacteria</taxon>
        <taxon>Bacillati</taxon>
        <taxon>Actinomycetota</taxon>
        <taxon>Actinomycetes</taxon>
        <taxon>Micromonosporales</taxon>
        <taxon>Micromonosporaceae</taxon>
        <taxon>Pseudosporangium</taxon>
    </lineage>
</organism>
<protein>
    <submittedName>
        <fullName evidence="2">Uncharacterized protein</fullName>
    </submittedName>
</protein>
<sequence length="153" mass="16142">MTQPRQSLSAPARKRSPLPWVLLAVFVVALGVVLVPKLVGSGGNDDPAPVAASQADPLLTAVDKCDPVKQGLKLSDKNRKLTINGAGKKFPVGLNEDAMTCVLDTIGMPGTLIDRMRSTVSADGQLEGDWPSFTATWTNDADKGLDVTVTRTS</sequence>
<keyword evidence="1" id="KW-0812">Transmembrane</keyword>